<dbReference type="Proteomes" id="UP000315636">
    <property type="component" value="Unassembled WGS sequence"/>
</dbReference>
<reference evidence="2 3" key="1">
    <citation type="submission" date="2017-05" db="EMBL/GenBank/DDBJ databases">
        <authorList>
            <person name="Varghese N."/>
            <person name="Submissions S."/>
        </authorList>
    </citation>
    <scope>NUCLEOTIDE SEQUENCE [LARGE SCALE GENOMIC DNA]</scope>
    <source>
        <strain evidence="2 3">DSM 45474</strain>
    </source>
</reference>
<dbReference type="OrthoDB" id="2988055at2"/>
<proteinExistence type="predicted"/>
<keyword evidence="3" id="KW-1185">Reference proteome</keyword>
<dbReference type="AlphaFoldDB" id="A0A521BUI2"/>
<sequence length="132" mass="15135">MKKRRFLLILALVTLFSVLSVPQAFAGGYDLMTSYHGDGEFYVTFEEKVQQAEGTWTIKVGEEYYSAPIVSHTSKKVKGNQYHYQFENWNLKPGQYHVFAGFHGTVDGLEDVYASDEFTIEVTKDHQVKIKN</sequence>
<name>A0A521BUI2_9BACL</name>
<evidence type="ECO:0000256" key="1">
    <source>
        <dbReference type="SAM" id="SignalP"/>
    </source>
</evidence>
<keyword evidence="1" id="KW-0732">Signal</keyword>
<dbReference type="EMBL" id="FXTI01000002">
    <property type="protein sequence ID" value="SMO50844.1"/>
    <property type="molecule type" value="Genomic_DNA"/>
</dbReference>
<evidence type="ECO:0000313" key="2">
    <source>
        <dbReference type="EMBL" id="SMO50844.1"/>
    </source>
</evidence>
<feature type="chain" id="PRO_5021697241" evidence="1">
    <location>
        <begin position="27"/>
        <end position="132"/>
    </location>
</feature>
<dbReference type="RefSeq" id="WP_142504709.1">
    <property type="nucleotide sequence ID" value="NZ_FXTI01000002.1"/>
</dbReference>
<accession>A0A521BUI2</accession>
<feature type="signal peptide" evidence="1">
    <location>
        <begin position="1"/>
        <end position="26"/>
    </location>
</feature>
<organism evidence="2 3">
    <name type="scientific">Melghirimyces algeriensis</name>
    <dbReference type="NCBI Taxonomy" id="910412"/>
    <lineage>
        <taxon>Bacteria</taxon>
        <taxon>Bacillati</taxon>
        <taxon>Bacillota</taxon>
        <taxon>Bacilli</taxon>
        <taxon>Bacillales</taxon>
        <taxon>Thermoactinomycetaceae</taxon>
        <taxon>Melghirimyces</taxon>
    </lineage>
</organism>
<protein>
    <submittedName>
        <fullName evidence="2">Uncharacterized protein</fullName>
    </submittedName>
</protein>
<gene>
    <name evidence="2" type="ORF">SAMN06264849_102436</name>
</gene>
<evidence type="ECO:0000313" key="3">
    <source>
        <dbReference type="Proteomes" id="UP000315636"/>
    </source>
</evidence>